<dbReference type="AlphaFoldDB" id="A0A1B1S1K1"/>
<dbReference type="OrthoDB" id="1201990at2"/>
<organism evidence="1 2">
    <name type="scientific">Planococcus versutus</name>
    <dbReference type="NCBI Taxonomy" id="1302659"/>
    <lineage>
        <taxon>Bacteria</taxon>
        <taxon>Bacillati</taxon>
        <taxon>Bacillota</taxon>
        <taxon>Bacilli</taxon>
        <taxon>Bacillales</taxon>
        <taxon>Caryophanaceae</taxon>
        <taxon>Planococcus</taxon>
    </lineage>
</organism>
<dbReference type="Proteomes" id="UP000053354">
    <property type="component" value="Chromosome"/>
</dbReference>
<dbReference type="PANTHER" id="PTHR37816:SF2">
    <property type="entry name" value="DNA TOPOLOGY MODULATION PROTEIN FLAR-RELATED PROTEIN"/>
    <property type="match status" value="1"/>
</dbReference>
<name>A0A1B1S1K1_9BACL</name>
<reference evidence="1" key="1">
    <citation type="submission" date="2016-10" db="EMBL/GenBank/DDBJ databases">
        <authorList>
            <person name="See-Too W.S."/>
        </authorList>
    </citation>
    <scope>NUCLEOTIDE SEQUENCE</scope>
    <source>
        <strain evidence="1">L10.15</strain>
    </source>
</reference>
<dbReference type="Pfam" id="PF13238">
    <property type="entry name" value="AAA_18"/>
    <property type="match status" value="1"/>
</dbReference>
<accession>A0A1B1S1K1</accession>
<sequence length="175" mass="20605">MKIQIIGGSGTGKSTLGKYISEKEKIKWIDTDNYLWKDNSFTENFSVEERKKMYQKDMEIHKEYVASGSIFSWCPDGFRNRDLLVFLFLDEKVRMDRLQKREIERKSQFSQMNTGENTNDFLEWCKTYLTATEKEITGTYAEHAYQMELSKSSVLKLDASLSLEELHVEILNFYS</sequence>
<dbReference type="PANTHER" id="PTHR37816">
    <property type="entry name" value="YALI0E33011P"/>
    <property type="match status" value="1"/>
</dbReference>
<evidence type="ECO:0008006" key="3">
    <source>
        <dbReference type="Google" id="ProtNLM"/>
    </source>
</evidence>
<evidence type="ECO:0000313" key="1">
    <source>
        <dbReference type="EMBL" id="ANU27063.1"/>
    </source>
</evidence>
<dbReference type="RefSeq" id="WP_049693728.1">
    <property type="nucleotide sequence ID" value="NZ_CP016540.2"/>
</dbReference>
<gene>
    <name evidence="1" type="ORF">I858_008675</name>
</gene>
<dbReference type="InterPro" id="IPR027417">
    <property type="entry name" value="P-loop_NTPase"/>
</dbReference>
<dbReference type="SUPFAM" id="SSF52540">
    <property type="entry name" value="P-loop containing nucleoside triphosphate hydrolases"/>
    <property type="match status" value="1"/>
</dbReference>
<dbReference type="InterPro" id="IPR052922">
    <property type="entry name" value="Cytidylate_Kinase-2"/>
</dbReference>
<proteinExistence type="predicted"/>
<dbReference type="Gene3D" id="3.40.50.300">
    <property type="entry name" value="P-loop containing nucleotide triphosphate hydrolases"/>
    <property type="match status" value="1"/>
</dbReference>
<evidence type="ECO:0000313" key="2">
    <source>
        <dbReference type="Proteomes" id="UP000053354"/>
    </source>
</evidence>
<dbReference type="STRING" id="1302659.I858_008675"/>
<protein>
    <recommendedName>
        <fullName evidence="3">Shikimate kinase</fullName>
    </recommendedName>
</protein>
<dbReference type="KEGG" id="pll:I858_008675"/>
<keyword evidence="2" id="KW-1185">Reference proteome</keyword>
<dbReference type="EMBL" id="CP016540">
    <property type="protein sequence ID" value="ANU27063.1"/>
    <property type="molecule type" value="Genomic_DNA"/>
</dbReference>